<protein>
    <submittedName>
        <fullName evidence="1">Uncharacterized protein</fullName>
    </submittedName>
</protein>
<evidence type="ECO:0000313" key="2">
    <source>
        <dbReference type="Proteomes" id="UP001497680"/>
    </source>
</evidence>
<proteinExistence type="predicted"/>
<gene>
    <name evidence="1" type="ORF">F4821DRAFT_54554</name>
</gene>
<organism evidence="1 2">
    <name type="scientific">Hypoxylon rubiginosum</name>
    <dbReference type="NCBI Taxonomy" id="110542"/>
    <lineage>
        <taxon>Eukaryota</taxon>
        <taxon>Fungi</taxon>
        <taxon>Dikarya</taxon>
        <taxon>Ascomycota</taxon>
        <taxon>Pezizomycotina</taxon>
        <taxon>Sordariomycetes</taxon>
        <taxon>Xylariomycetidae</taxon>
        <taxon>Xylariales</taxon>
        <taxon>Hypoxylaceae</taxon>
        <taxon>Hypoxylon</taxon>
    </lineage>
</organism>
<evidence type="ECO:0000313" key="1">
    <source>
        <dbReference type="EMBL" id="KAI6080560.1"/>
    </source>
</evidence>
<dbReference type="EMBL" id="MU394435">
    <property type="protein sequence ID" value="KAI6080560.1"/>
    <property type="molecule type" value="Genomic_DNA"/>
</dbReference>
<comment type="caution">
    <text evidence="1">The sequence shown here is derived from an EMBL/GenBank/DDBJ whole genome shotgun (WGS) entry which is preliminary data.</text>
</comment>
<sequence>MESPAFDFQQRLTEHLIQSLVIGGLVAIALCVVGNEVIRSRARVPGLKGPAGWPVVGNLLDIRLNAALKFQEYAKKYGDVYQVSWTTLKTERIVLGFTYTSTRFNWGTLA</sequence>
<name>A0ACC0CJK8_9PEZI</name>
<keyword evidence="2" id="KW-1185">Reference proteome</keyword>
<accession>A0ACC0CJK8</accession>
<dbReference type="Proteomes" id="UP001497680">
    <property type="component" value="Unassembled WGS sequence"/>
</dbReference>
<reference evidence="1 2" key="1">
    <citation type="journal article" date="2022" name="New Phytol.">
        <title>Ecological generalism drives hyperdiversity of secondary metabolite gene clusters in xylarialean endophytes.</title>
        <authorList>
            <person name="Franco M.E.E."/>
            <person name="Wisecaver J.H."/>
            <person name="Arnold A.E."/>
            <person name="Ju Y.M."/>
            <person name="Slot J.C."/>
            <person name="Ahrendt S."/>
            <person name="Moore L.P."/>
            <person name="Eastman K.E."/>
            <person name="Scott K."/>
            <person name="Konkel Z."/>
            <person name="Mondo S.J."/>
            <person name="Kuo A."/>
            <person name="Hayes R.D."/>
            <person name="Haridas S."/>
            <person name="Andreopoulos B."/>
            <person name="Riley R."/>
            <person name="LaButti K."/>
            <person name="Pangilinan J."/>
            <person name="Lipzen A."/>
            <person name="Amirebrahimi M."/>
            <person name="Yan J."/>
            <person name="Adam C."/>
            <person name="Keymanesh K."/>
            <person name="Ng V."/>
            <person name="Louie K."/>
            <person name="Northen T."/>
            <person name="Drula E."/>
            <person name="Henrissat B."/>
            <person name="Hsieh H.M."/>
            <person name="Youens-Clark K."/>
            <person name="Lutzoni F."/>
            <person name="Miadlikowska J."/>
            <person name="Eastwood D.C."/>
            <person name="Hamelin R.C."/>
            <person name="Grigoriev I.V."/>
            <person name="U'Ren J.M."/>
        </authorList>
    </citation>
    <scope>NUCLEOTIDE SEQUENCE [LARGE SCALE GENOMIC DNA]</scope>
    <source>
        <strain evidence="1 2">ER1909</strain>
    </source>
</reference>